<proteinExistence type="predicted"/>
<dbReference type="PROSITE" id="PS50206">
    <property type="entry name" value="RHODANESE_3"/>
    <property type="match status" value="1"/>
</dbReference>
<evidence type="ECO:0000259" key="1">
    <source>
        <dbReference type="PROSITE" id="PS50206"/>
    </source>
</evidence>
<evidence type="ECO:0000313" key="2">
    <source>
        <dbReference type="EMBL" id="CAK7896541.1"/>
    </source>
</evidence>
<dbReference type="Pfam" id="PF00581">
    <property type="entry name" value="Rhodanese"/>
    <property type="match status" value="1"/>
</dbReference>
<dbReference type="Gene3D" id="3.40.250.10">
    <property type="entry name" value="Rhodanese-like domain"/>
    <property type="match status" value="1"/>
</dbReference>
<dbReference type="Proteomes" id="UP001497600">
    <property type="component" value="Chromosome B"/>
</dbReference>
<dbReference type="SUPFAM" id="SSF52821">
    <property type="entry name" value="Rhodanese/Cell cycle control phosphatase"/>
    <property type="match status" value="1"/>
</dbReference>
<protein>
    <submittedName>
        <fullName evidence="2">CDC25-like phosphatase Ych1p</fullName>
    </submittedName>
</protein>
<evidence type="ECO:0000313" key="3">
    <source>
        <dbReference type="Proteomes" id="UP001497600"/>
    </source>
</evidence>
<organism evidence="2 3">
    <name type="scientific">[Candida] anglica</name>
    <dbReference type="NCBI Taxonomy" id="148631"/>
    <lineage>
        <taxon>Eukaryota</taxon>
        <taxon>Fungi</taxon>
        <taxon>Dikarya</taxon>
        <taxon>Ascomycota</taxon>
        <taxon>Saccharomycotina</taxon>
        <taxon>Pichiomycetes</taxon>
        <taxon>Debaryomycetaceae</taxon>
        <taxon>Kurtzmaniella</taxon>
    </lineage>
</organism>
<accession>A0ABP0EAB9</accession>
<feature type="domain" description="Rhodanese" evidence="1">
    <location>
        <begin position="29"/>
        <end position="135"/>
    </location>
</feature>
<gene>
    <name evidence="2" type="primary">YCH1</name>
    <name evidence="2" type="ORF">CAAN4_B05556</name>
</gene>
<reference evidence="2 3" key="1">
    <citation type="submission" date="2024-01" db="EMBL/GenBank/DDBJ databases">
        <authorList>
            <consortium name="Genoscope - CEA"/>
            <person name="William W."/>
        </authorList>
    </citation>
    <scope>NUCLEOTIDE SEQUENCE [LARGE SCALE GENOMIC DNA]</scope>
    <source>
        <strain evidence="2 3">29B2s-10</strain>
    </source>
</reference>
<dbReference type="PANTHER" id="PTHR10828:SF38">
    <property type="entry name" value="ARSENICAL-RESISTANCE PROTEIN 2-RELATED"/>
    <property type="match status" value="1"/>
</dbReference>
<dbReference type="InterPro" id="IPR036873">
    <property type="entry name" value="Rhodanese-like_dom_sf"/>
</dbReference>
<sequence>MANAYEQEDLKYVTAPELRTWIQSGSHTGAGKVGVIDVRESDFVGGHIKGAYNFPAKKFLELISQVQEQLISDDINDVVFHCVRSNGRGPRITLQFLNAIKDFTTENQEHFAKVGVWVLKGGFVAWQEEFGKDNTLTEDFDEEKWANI</sequence>
<keyword evidence="3" id="KW-1185">Reference proteome</keyword>
<dbReference type="PANTHER" id="PTHR10828">
    <property type="entry name" value="M-PHASE INDUCER PHOSPHATASE DUAL SPECIFICITY PHOSPHATASE CDC25"/>
    <property type="match status" value="1"/>
</dbReference>
<dbReference type="SMART" id="SM00450">
    <property type="entry name" value="RHOD"/>
    <property type="match status" value="1"/>
</dbReference>
<dbReference type="InterPro" id="IPR001763">
    <property type="entry name" value="Rhodanese-like_dom"/>
</dbReference>
<dbReference type="EMBL" id="OZ004254">
    <property type="protein sequence ID" value="CAK7896541.1"/>
    <property type="molecule type" value="Genomic_DNA"/>
</dbReference>
<name>A0ABP0EAB9_9ASCO</name>